<evidence type="ECO:0000256" key="1">
    <source>
        <dbReference type="ARBA" id="ARBA00004273"/>
    </source>
</evidence>
<sequence length="532" mass="53833">MFARSRAGAAKAAAAATAVAAGVATARSTDSQLAGPASAQGSPLHAIFMGLAQVAACEYDPDHAAGYAARIRAATSHTRLFDRMASVRDWEGCPTAMTRSDFMRARLFCLMLPSGSLSAVPDATDAGMSAATRETLARIGDADGRVSWTEYLILSALLSAPARELAVALASGDEDGSGSLSHTELCRSLAFLVESELVASGDDLREASADRWCAAAAAPSSSDPPSEESRVPGSREVRPPLGVVRAALAPGASEIPPDPTLEQLAADRYSPAAILSLAAALRRAVAELEFRVFLDGSSDRSRLPSAASGATDASQARRMSPAAFARFIVCQSHAGPSSMAAMLQAWSQRVGSEADPQQPAAAAATAAPPLSGAGAVAAADAPAGVPGGETATTPGGGSRARDPRARFESLDPRDSLSFDEFLGVRAAMVDRSGQVVASLRMSAAAAGSATVTPQMLAQAVWAVSGADLPRAAAEAVLAVAAPGRPGHEASAPLESVATLLAEHAAASVGRRRAAGQGGFVACVRGDGADGRA</sequence>
<dbReference type="EMBL" id="VLTN01000020">
    <property type="protein sequence ID" value="KAA0152559.1"/>
    <property type="molecule type" value="Genomic_DNA"/>
</dbReference>
<dbReference type="InterPro" id="IPR011992">
    <property type="entry name" value="EF-hand-dom_pair"/>
</dbReference>
<dbReference type="GO" id="GO:1990246">
    <property type="term" value="C:uniplex complex"/>
    <property type="evidence" value="ECO:0007669"/>
    <property type="project" value="TreeGrafter"/>
</dbReference>
<feature type="region of interest" description="Disordered" evidence="6">
    <location>
        <begin position="375"/>
        <end position="410"/>
    </location>
</feature>
<keyword evidence="8" id="KW-1185">Reference proteome</keyword>
<feature type="compositionally biased region" description="Low complexity" evidence="6">
    <location>
        <begin position="215"/>
        <end position="224"/>
    </location>
</feature>
<organism evidence="7 8">
    <name type="scientific">Cafeteria roenbergensis</name>
    <name type="common">Marine flagellate</name>
    <dbReference type="NCBI Taxonomy" id="33653"/>
    <lineage>
        <taxon>Eukaryota</taxon>
        <taxon>Sar</taxon>
        <taxon>Stramenopiles</taxon>
        <taxon>Bigyra</taxon>
        <taxon>Opalozoa</taxon>
        <taxon>Bicosoecida</taxon>
        <taxon>Cafeteriaceae</taxon>
        <taxon>Cafeteria</taxon>
    </lineage>
</organism>
<evidence type="ECO:0000256" key="5">
    <source>
        <dbReference type="ARBA" id="ARBA00023136"/>
    </source>
</evidence>
<protein>
    <submittedName>
        <fullName evidence="7">Uncharacterized protein</fullName>
    </submittedName>
</protein>
<evidence type="ECO:0000313" key="8">
    <source>
        <dbReference type="Proteomes" id="UP000323011"/>
    </source>
</evidence>
<comment type="subcellular location">
    <subcellularLocation>
        <location evidence="1">Mitochondrion inner membrane</location>
    </subcellularLocation>
</comment>
<evidence type="ECO:0000313" key="7">
    <source>
        <dbReference type="EMBL" id="KAA0152559.1"/>
    </source>
</evidence>
<dbReference type="PANTHER" id="PTHR12294">
    <property type="entry name" value="EF HAND DOMAIN FAMILY A1,A2-RELATED"/>
    <property type="match status" value="1"/>
</dbReference>
<accession>A0A5A8CIU8</accession>
<keyword evidence="4" id="KW-0106">Calcium</keyword>
<evidence type="ECO:0000256" key="3">
    <source>
        <dbReference type="ARBA" id="ARBA00022737"/>
    </source>
</evidence>
<keyword evidence="3" id="KW-0677">Repeat</keyword>
<proteinExistence type="predicted"/>
<dbReference type="AlphaFoldDB" id="A0A5A8CIU8"/>
<comment type="caution">
    <text evidence="7">The sequence shown here is derived from an EMBL/GenBank/DDBJ whole genome shotgun (WGS) entry which is preliminary data.</text>
</comment>
<dbReference type="SUPFAM" id="SSF47473">
    <property type="entry name" value="EF-hand"/>
    <property type="match status" value="1"/>
</dbReference>
<evidence type="ECO:0000256" key="2">
    <source>
        <dbReference type="ARBA" id="ARBA00022723"/>
    </source>
</evidence>
<feature type="compositionally biased region" description="Basic and acidic residues" evidence="6">
    <location>
        <begin position="227"/>
        <end position="237"/>
    </location>
</feature>
<evidence type="ECO:0000256" key="4">
    <source>
        <dbReference type="ARBA" id="ARBA00022837"/>
    </source>
</evidence>
<dbReference type="GO" id="GO:0036444">
    <property type="term" value="P:calcium import into the mitochondrion"/>
    <property type="evidence" value="ECO:0007669"/>
    <property type="project" value="TreeGrafter"/>
</dbReference>
<dbReference type="PROSITE" id="PS00018">
    <property type="entry name" value="EF_HAND_1"/>
    <property type="match status" value="1"/>
</dbReference>
<keyword evidence="2" id="KW-0479">Metal-binding</keyword>
<feature type="compositionally biased region" description="Low complexity" evidence="6">
    <location>
        <begin position="375"/>
        <end position="393"/>
    </location>
</feature>
<reference evidence="7 8" key="1">
    <citation type="submission" date="2019-07" db="EMBL/GenBank/DDBJ databases">
        <title>Genomes of Cafeteria roenbergensis.</title>
        <authorList>
            <person name="Fischer M.G."/>
            <person name="Hackl T."/>
            <person name="Roman M."/>
        </authorList>
    </citation>
    <scope>NUCLEOTIDE SEQUENCE [LARGE SCALE GENOMIC DNA]</scope>
    <source>
        <strain evidence="7 8">BVI</strain>
    </source>
</reference>
<keyword evidence="5" id="KW-0472">Membrane</keyword>
<gene>
    <name evidence="7" type="ORF">FNF29_03786</name>
</gene>
<dbReference type="GO" id="GO:0051560">
    <property type="term" value="P:mitochondrial calcium ion homeostasis"/>
    <property type="evidence" value="ECO:0007669"/>
    <property type="project" value="TreeGrafter"/>
</dbReference>
<dbReference type="GO" id="GO:0005509">
    <property type="term" value="F:calcium ion binding"/>
    <property type="evidence" value="ECO:0007669"/>
    <property type="project" value="InterPro"/>
</dbReference>
<evidence type="ECO:0000256" key="6">
    <source>
        <dbReference type="SAM" id="MobiDB-lite"/>
    </source>
</evidence>
<dbReference type="InterPro" id="IPR018247">
    <property type="entry name" value="EF_Hand_1_Ca_BS"/>
</dbReference>
<dbReference type="Proteomes" id="UP000323011">
    <property type="component" value="Unassembled WGS sequence"/>
</dbReference>
<name>A0A5A8CIU8_CAFRO</name>
<feature type="region of interest" description="Disordered" evidence="6">
    <location>
        <begin position="215"/>
        <end position="237"/>
    </location>
</feature>
<dbReference type="PANTHER" id="PTHR12294:SF1">
    <property type="entry name" value="CALCIUM UPTAKE PROTEIN 1, MITOCHONDRIAL"/>
    <property type="match status" value="1"/>
</dbReference>
<dbReference type="InterPro" id="IPR039800">
    <property type="entry name" value="MICU1/2/3"/>
</dbReference>
<feature type="compositionally biased region" description="Basic and acidic residues" evidence="6">
    <location>
        <begin position="399"/>
        <end position="410"/>
    </location>
</feature>